<evidence type="ECO:0000256" key="1">
    <source>
        <dbReference type="SAM" id="SignalP"/>
    </source>
</evidence>
<dbReference type="Proteomes" id="UP000032229">
    <property type="component" value="Chromosome"/>
</dbReference>
<dbReference type="PATRIC" id="fig|1454006.5.peg.64"/>
<reference evidence="2 3" key="1">
    <citation type="submission" date="2014-02" db="EMBL/GenBank/DDBJ databases">
        <authorList>
            <person name="Young C.-C."/>
            <person name="Hameed A."/>
            <person name="Huang H.-C."/>
            <person name="Shahina M."/>
        </authorList>
    </citation>
    <scope>NUCLEOTIDE SEQUENCE [LARGE SCALE GENOMIC DNA]</scope>
    <source>
        <strain evidence="2 3">CC-SAMT-1</strain>
    </source>
</reference>
<dbReference type="RefSeq" id="WP_044637001.1">
    <property type="nucleotide sequence ID" value="NZ_CP007202.1"/>
</dbReference>
<proteinExistence type="predicted"/>
<evidence type="ECO:0000313" key="2">
    <source>
        <dbReference type="EMBL" id="AJR02322.1"/>
    </source>
</evidence>
<accession>A0A0C5W7X1</accession>
<dbReference type="NCBIfam" id="TIGR01200">
    <property type="entry name" value="GLPGLI"/>
    <property type="match status" value="1"/>
</dbReference>
<dbReference type="AlphaFoldDB" id="A0A0C5W7X1"/>
<dbReference type="Pfam" id="PF09697">
    <property type="entry name" value="Porph_ging"/>
    <property type="match status" value="1"/>
</dbReference>
<dbReference type="EMBL" id="CP007202">
    <property type="protein sequence ID" value="AJR02322.1"/>
    <property type="molecule type" value="Genomic_DNA"/>
</dbReference>
<gene>
    <name evidence="2" type="ORF">AW14_00355</name>
</gene>
<dbReference type="HOGENOM" id="CLU_085659_0_0_10"/>
<feature type="chain" id="PRO_5002184140" evidence="1">
    <location>
        <begin position="24"/>
        <end position="278"/>
    </location>
</feature>
<sequence length="278" mass="32075">MKSILFKVSLLCFLLLLSVTPNVQDFQGKAYYMSKSRMDLGSWGSKMTEAQKKDMFLRLRNRLEKTYILSFNKQESLFDEEEKLDAISGATDSWGKIFAPGRQYKNIKENLLVQSQEFYGKQFLVKDELLPIEWIMGTESKQIGQYMCFKATASIPTAYLTWYSFSWSELENNTTDNKVESGADTSQKPIQITEVEAWYTLQIPVSHGPAEYWGLPGLILEVSAGNTTILCSKIVLNTKEKIQIEAPNKGKEITKNEYKQTITKKMQEMRDNRGRRRY</sequence>
<dbReference type="STRING" id="1454006.AW14_00355"/>
<dbReference type="KEGG" id="sze:AW14_00355"/>
<evidence type="ECO:0000313" key="3">
    <source>
        <dbReference type="Proteomes" id="UP000032229"/>
    </source>
</evidence>
<protein>
    <submittedName>
        <fullName evidence="2">Ribonuclease Z</fullName>
    </submittedName>
</protein>
<keyword evidence="1" id="KW-0732">Signal</keyword>
<organism evidence="2 3">
    <name type="scientific">Siansivirga zeaxanthinifaciens CC-SAMT-1</name>
    <dbReference type="NCBI Taxonomy" id="1454006"/>
    <lineage>
        <taxon>Bacteria</taxon>
        <taxon>Pseudomonadati</taxon>
        <taxon>Bacteroidota</taxon>
        <taxon>Flavobacteriia</taxon>
        <taxon>Flavobacteriales</taxon>
        <taxon>Flavobacteriaceae</taxon>
        <taxon>Siansivirga</taxon>
    </lineage>
</organism>
<name>A0A0C5W7X1_9FLAO</name>
<keyword evidence="3" id="KW-1185">Reference proteome</keyword>
<dbReference type="InterPro" id="IPR005901">
    <property type="entry name" value="GLPGLI"/>
</dbReference>
<feature type="signal peptide" evidence="1">
    <location>
        <begin position="1"/>
        <end position="23"/>
    </location>
</feature>
<dbReference type="OrthoDB" id="1068986at2"/>